<feature type="domain" description="GGDEF" evidence="4">
    <location>
        <begin position="233"/>
        <end position="366"/>
    </location>
</feature>
<name>A0A3R7HMX7_9BURK</name>
<dbReference type="CDD" id="cd01949">
    <property type="entry name" value="GGDEF"/>
    <property type="match status" value="1"/>
</dbReference>
<dbReference type="SUPFAM" id="SSF55073">
    <property type="entry name" value="Nucleotide cyclase"/>
    <property type="match status" value="1"/>
</dbReference>
<dbReference type="EC" id="2.7.7.65" evidence="1"/>
<sequence length="375" mass="41316">MKLTPEPSRRDGVHWTVHMNRRNRSVFYALLFLTLGSHLLAIGATAPAWAALVLNYVAYPQIAYLRARRARDQKRAEMHNMDADIVMAGIWMGWLGFPLWISFILCASGCINMVVFYGARGGVRLLLALAAGIAAAALLAPLSWRPDTDLRTAALSMLALTLYLFAFARDGYDRAMAQHQVHARLREQYDEIRSLQAQLREQALRDPLTGLFNRRQLAAALPSALERCRERGAPLSVLLIDIDHFKRINDTHGHAAGDMVLQALARLLLCHVRPQDLACRLGGEEFLLVLDNTPLDAAVERAQALRQAFEALRVHSAAGELGATLSCGVAAFPLHAGQPEALLAHADQALYEAKERGRNSVVAHAAREMAQAFAP</sequence>
<feature type="transmembrane region" description="Helical" evidence="3">
    <location>
        <begin position="150"/>
        <end position="168"/>
    </location>
</feature>
<feature type="transmembrane region" description="Helical" evidence="3">
    <location>
        <begin position="97"/>
        <end position="118"/>
    </location>
</feature>
<dbReference type="InterPro" id="IPR007894">
    <property type="entry name" value="MASE2"/>
</dbReference>
<dbReference type="GO" id="GO:0043709">
    <property type="term" value="P:cell adhesion involved in single-species biofilm formation"/>
    <property type="evidence" value="ECO:0007669"/>
    <property type="project" value="TreeGrafter"/>
</dbReference>
<evidence type="ECO:0000259" key="4">
    <source>
        <dbReference type="PROSITE" id="PS50887"/>
    </source>
</evidence>
<dbReference type="FunFam" id="3.30.70.270:FF:000001">
    <property type="entry name" value="Diguanylate cyclase domain protein"/>
    <property type="match status" value="1"/>
</dbReference>
<evidence type="ECO:0000313" key="5">
    <source>
        <dbReference type="EMBL" id="RKJ95593.1"/>
    </source>
</evidence>
<dbReference type="PANTHER" id="PTHR45138:SF9">
    <property type="entry name" value="DIGUANYLATE CYCLASE DGCM-RELATED"/>
    <property type="match status" value="1"/>
</dbReference>
<dbReference type="InterPro" id="IPR043128">
    <property type="entry name" value="Rev_trsase/Diguanyl_cyclase"/>
</dbReference>
<dbReference type="Proteomes" id="UP000216225">
    <property type="component" value="Unassembled WGS sequence"/>
</dbReference>
<evidence type="ECO:0000313" key="6">
    <source>
        <dbReference type="Proteomes" id="UP000216225"/>
    </source>
</evidence>
<dbReference type="Pfam" id="PF00990">
    <property type="entry name" value="GGDEF"/>
    <property type="match status" value="1"/>
</dbReference>
<proteinExistence type="predicted"/>
<dbReference type="NCBIfam" id="TIGR00254">
    <property type="entry name" value="GGDEF"/>
    <property type="match status" value="1"/>
</dbReference>
<dbReference type="SMART" id="SM00267">
    <property type="entry name" value="GGDEF"/>
    <property type="match status" value="1"/>
</dbReference>
<protein>
    <recommendedName>
        <fullName evidence="1">diguanylate cyclase</fullName>
        <ecNumber evidence="1">2.7.7.65</ecNumber>
    </recommendedName>
</protein>
<dbReference type="Pfam" id="PF05230">
    <property type="entry name" value="MASE2"/>
    <property type="match status" value="1"/>
</dbReference>
<accession>A0A3R7HMX7</accession>
<evidence type="ECO:0000256" key="2">
    <source>
        <dbReference type="ARBA" id="ARBA00034247"/>
    </source>
</evidence>
<evidence type="ECO:0000256" key="1">
    <source>
        <dbReference type="ARBA" id="ARBA00012528"/>
    </source>
</evidence>
<organism evidence="5 6">
    <name type="scientific">Alicycliphilus denitrificans</name>
    <dbReference type="NCBI Taxonomy" id="179636"/>
    <lineage>
        <taxon>Bacteria</taxon>
        <taxon>Pseudomonadati</taxon>
        <taxon>Pseudomonadota</taxon>
        <taxon>Betaproteobacteria</taxon>
        <taxon>Burkholderiales</taxon>
        <taxon>Comamonadaceae</taxon>
        <taxon>Alicycliphilus</taxon>
    </lineage>
</organism>
<dbReference type="RefSeq" id="WP_094439630.1">
    <property type="nucleotide sequence ID" value="NZ_NKDB02000003.1"/>
</dbReference>
<keyword evidence="3" id="KW-0812">Transmembrane</keyword>
<keyword evidence="3" id="KW-0472">Membrane</keyword>
<dbReference type="GO" id="GO:1902201">
    <property type="term" value="P:negative regulation of bacterial-type flagellum-dependent cell motility"/>
    <property type="evidence" value="ECO:0007669"/>
    <property type="project" value="TreeGrafter"/>
</dbReference>
<dbReference type="PANTHER" id="PTHR45138">
    <property type="entry name" value="REGULATORY COMPONENTS OF SENSORY TRANSDUCTION SYSTEM"/>
    <property type="match status" value="1"/>
</dbReference>
<evidence type="ECO:0000256" key="3">
    <source>
        <dbReference type="SAM" id="Phobius"/>
    </source>
</evidence>
<reference evidence="5 6" key="1">
    <citation type="submission" date="2018-09" db="EMBL/GenBank/DDBJ databases">
        <title>Genome comparison of Alicycliphilus sp. BQ1, a polyurethanolytic bacterium, with its closest phylogenetic relatives Alicycliphilus denitrificans BC and K601, unable to attack polyurethane.</title>
        <authorList>
            <person name="Loza-Tavera H."/>
            <person name="Lozano L."/>
            <person name="Cevallos M."/>
            <person name="Maya-Lucas O."/>
            <person name="Garcia-Mena J."/>
            <person name="Hernandez J."/>
        </authorList>
    </citation>
    <scope>NUCLEOTIDE SEQUENCE [LARGE SCALE GENOMIC DNA]</scope>
    <source>
        <strain evidence="5 6">BQ1</strain>
    </source>
</reference>
<dbReference type="Gene3D" id="3.30.70.270">
    <property type="match status" value="1"/>
</dbReference>
<dbReference type="AlphaFoldDB" id="A0A3R7HMX7"/>
<dbReference type="InterPro" id="IPR000160">
    <property type="entry name" value="GGDEF_dom"/>
</dbReference>
<dbReference type="GO" id="GO:0052621">
    <property type="term" value="F:diguanylate cyclase activity"/>
    <property type="evidence" value="ECO:0007669"/>
    <property type="project" value="UniProtKB-EC"/>
</dbReference>
<dbReference type="EMBL" id="NKDB02000003">
    <property type="protein sequence ID" value="RKJ95593.1"/>
    <property type="molecule type" value="Genomic_DNA"/>
</dbReference>
<dbReference type="GO" id="GO:0005886">
    <property type="term" value="C:plasma membrane"/>
    <property type="evidence" value="ECO:0007669"/>
    <property type="project" value="TreeGrafter"/>
</dbReference>
<gene>
    <name evidence="5" type="ORF">CE154_016825</name>
</gene>
<dbReference type="InterPro" id="IPR029787">
    <property type="entry name" value="Nucleotide_cyclase"/>
</dbReference>
<feature type="transmembrane region" description="Helical" evidence="3">
    <location>
        <begin position="125"/>
        <end position="144"/>
    </location>
</feature>
<keyword evidence="3" id="KW-1133">Transmembrane helix</keyword>
<comment type="catalytic activity">
    <reaction evidence="2">
        <text>2 GTP = 3',3'-c-di-GMP + 2 diphosphate</text>
        <dbReference type="Rhea" id="RHEA:24898"/>
        <dbReference type="ChEBI" id="CHEBI:33019"/>
        <dbReference type="ChEBI" id="CHEBI:37565"/>
        <dbReference type="ChEBI" id="CHEBI:58805"/>
        <dbReference type="EC" id="2.7.7.65"/>
    </reaction>
</comment>
<feature type="transmembrane region" description="Helical" evidence="3">
    <location>
        <begin position="26"/>
        <end position="50"/>
    </location>
</feature>
<dbReference type="PROSITE" id="PS50887">
    <property type="entry name" value="GGDEF"/>
    <property type="match status" value="1"/>
</dbReference>
<comment type="caution">
    <text evidence="5">The sequence shown here is derived from an EMBL/GenBank/DDBJ whole genome shotgun (WGS) entry which is preliminary data.</text>
</comment>
<dbReference type="InterPro" id="IPR050469">
    <property type="entry name" value="Diguanylate_Cyclase"/>
</dbReference>